<protein>
    <recommendedName>
        <fullName evidence="1">DNA gyrase inhibitor YacG</fullName>
    </recommendedName>
</protein>
<dbReference type="EMBL" id="AP018817">
    <property type="protein sequence ID" value="BBF68247.1"/>
    <property type="molecule type" value="Genomic_DNA"/>
</dbReference>
<feature type="binding site" evidence="1">
    <location>
        <position position="15"/>
    </location>
    <ligand>
        <name>Zn(2+)</name>
        <dbReference type="ChEBI" id="CHEBI:29105"/>
    </ligand>
</feature>
<feature type="binding site" evidence="1">
    <location>
        <position position="31"/>
    </location>
    <ligand>
        <name>Zn(2+)</name>
        <dbReference type="ChEBI" id="CHEBI:29105"/>
    </ligand>
</feature>
<organism evidence="3 4">
    <name type="scientific">Sphingomonas bisphenolicum</name>
    <dbReference type="NCBI Taxonomy" id="296544"/>
    <lineage>
        <taxon>Bacteria</taxon>
        <taxon>Pseudomonadati</taxon>
        <taxon>Pseudomonadota</taxon>
        <taxon>Alphaproteobacteria</taxon>
        <taxon>Sphingomonadales</taxon>
        <taxon>Sphingomonadaceae</taxon>
        <taxon>Sphingomonas</taxon>
    </lineage>
</organism>
<accession>A0ABM7G1B3</accession>
<evidence type="ECO:0000313" key="3">
    <source>
        <dbReference type="EMBL" id="BBF68247.1"/>
    </source>
</evidence>
<feature type="binding site" evidence="1">
    <location>
        <position position="27"/>
    </location>
    <ligand>
        <name>Zn(2+)</name>
        <dbReference type="ChEBI" id="CHEBI:29105"/>
    </ligand>
</feature>
<comment type="similarity">
    <text evidence="1">Belongs to the DNA gyrase inhibitor YacG family.</text>
</comment>
<dbReference type="Gene3D" id="3.30.50.10">
    <property type="entry name" value="Erythroid Transcription Factor GATA-1, subunit A"/>
    <property type="match status" value="1"/>
</dbReference>
<evidence type="ECO:0000256" key="1">
    <source>
        <dbReference type="HAMAP-Rule" id="MF_00649"/>
    </source>
</evidence>
<gene>
    <name evidence="1" type="primary">yacG</name>
    <name evidence="3" type="ORF">SBA_ch1_04470</name>
</gene>
<evidence type="ECO:0000313" key="4">
    <source>
        <dbReference type="Proteomes" id="UP001059971"/>
    </source>
</evidence>
<evidence type="ECO:0000256" key="2">
    <source>
        <dbReference type="SAM" id="MobiDB-lite"/>
    </source>
</evidence>
<keyword evidence="4" id="KW-1185">Reference proteome</keyword>
<dbReference type="RefSeq" id="WP_261935753.1">
    <property type="nucleotide sequence ID" value="NZ_AP018817.1"/>
</dbReference>
<dbReference type="InterPro" id="IPR013088">
    <property type="entry name" value="Znf_NHR/GATA"/>
</dbReference>
<keyword evidence="1" id="KW-0479">Metal-binding</keyword>
<reference evidence="3" key="1">
    <citation type="submission" date="2018-07" db="EMBL/GenBank/DDBJ databases">
        <title>Complete genome sequence of Sphingomonas bisphenolicum strain AO1, a bisphenol A degradative bacterium isolated from Japanese farm field.</title>
        <authorList>
            <person name="Murakami M."/>
            <person name="Koh M."/>
            <person name="Koba S."/>
            <person name="Matsumura Y."/>
        </authorList>
    </citation>
    <scope>NUCLEOTIDE SEQUENCE</scope>
    <source>
        <strain evidence="3">AO1</strain>
    </source>
</reference>
<comment type="function">
    <text evidence="1">Inhibits all the catalytic activities of DNA gyrase by preventing its interaction with DNA. Acts by binding directly to the C-terminal domain of GyrB, which probably disrupts DNA binding by the gyrase.</text>
</comment>
<proteinExistence type="inferred from homology"/>
<comment type="cofactor">
    <cofactor evidence="1">
        <name>Zn(2+)</name>
        <dbReference type="ChEBI" id="CHEBI:29105"/>
    </cofactor>
    <text evidence="1">Binds 1 zinc ion.</text>
</comment>
<dbReference type="HAMAP" id="MF_00649">
    <property type="entry name" value="DNA_gyrase_inhibitor_YacG"/>
    <property type="match status" value="1"/>
</dbReference>
<sequence length="68" mass="7265">MSPKASSKPGACPVCDQPAQLATRPFCSAACRDRDLLQWLGEGYRVPGQPVDEAAQKNGNYGLDSEPD</sequence>
<feature type="region of interest" description="Disordered" evidence="2">
    <location>
        <begin position="45"/>
        <end position="68"/>
    </location>
</feature>
<comment type="subunit">
    <text evidence="1">Interacts with GyrB.</text>
</comment>
<feature type="binding site" evidence="1">
    <location>
        <position position="12"/>
    </location>
    <ligand>
        <name>Zn(2+)</name>
        <dbReference type="ChEBI" id="CHEBI:29105"/>
    </ligand>
</feature>
<keyword evidence="1" id="KW-0862">Zinc</keyword>
<dbReference type="SUPFAM" id="SSF57716">
    <property type="entry name" value="Glucocorticoid receptor-like (DNA-binding domain)"/>
    <property type="match status" value="1"/>
</dbReference>
<dbReference type="InterPro" id="IPR005584">
    <property type="entry name" value="DNA_gyrase_inhibitor_YacG"/>
</dbReference>
<dbReference type="Proteomes" id="UP001059971">
    <property type="component" value="Chromosome 1"/>
</dbReference>
<name>A0ABM7G1B3_9SPHN</name>
<dbReference type="Pfam" id="PF03884">
    <property type="entry name" value="YacG"/>
    <property type="match status" value="1"/>
</dbReference>